<gene>
    <name evidence="1" type="ORF">QIT00_03280</name>
</gene>
<dbReference type="Proteomes" id="UP001237105">
    <property type="component" value="Unassembled WGS sequence"/>
</dbReference>
<accession>A0ABT6SRX1</accession>
<keyword evidence="2" id="KW-1185">Reference proteome</keyword>
<reference evidence="1 2" key="1">
    <citation type="submission" date="2023-05" db="EMBL/GenBank/DDBJ databases">
        <title>Draft genome sequence of Streptomyces sp. B-S-A12 isolated from a cave soil in Thailand.</title>
        <authorList>
            <person name="Chamroensaksri N."/>
            <person name="Muangham S."/>
        </authorList>
    </citation>
    <scope>NUCLEOTIDE SEQUENCE [LARGE SCALE GENOMIC DNA]</scope>
    <source>
        <strain evidence="1 2">B-S-A12</strain>
    </source>
</reference>
<evidence type="ECO:0000313" key="2">
    <source>
        <dbReference type="Proteomes" id="UP001237105"/>
    </source>
</evidence>
<dbReference type="RefSeq" id="WP_282533523.1">
    <property type="nucleotide sequence ID" value="NZ_JASCIS010000003.1"/>
</dbReference>
<dbReference type="EMBL" id="JASCIS010000003">
    <property type="protein sequence ID" value="MDI3417594.1"/>
    <property type="molecule type" value="Genomic_DNA"/>
</dbReference>
<sequence length="67" mass="7189">MLVSTHASWPRLARAADGFGQPVIMRVSLPREGTVCCHWFSGGSRPDSRFAGGDDVSEVNLSVITLS</sequence>
<proteinExistence type="predicted"/>
<protein>
    <submittedName>
        <fullName evidence="1">Uncharacterized protein</fullName>
    </submittedName>
</protein>
<comment type="caution">
    <text evidence="1">The sequence shown here is derived from an EMBL/GenBank/DDBJ whole genome shotgun (WGS) entry which is preliminary data.</text>
</comment>
<name>A0ABT6SRX1_9ACTN</name>
<evidence type="ECO:0000313" key="1">
    <source>
        <dbReference type="EMBL" id="MDI3417594.1"/>
    </source>
</evidence>
<organism evidence="1 2">
    <name type="scientific">Streptomyces luteolus</name>
    <dbReference type="NCBI Taxonomy" id="3043615"/>
    <lineage>
        <taxon>Bacteria</taxon>
        <taxon>Bacillati</taxon>
        <taxon>Actinomycetota</taxon>
        <taxon>Actinomycetes</taxon>
        <taxon>Kitasatosporales</taxon>
        <taxon>Streptomycetaceae</taxon>
        <taxon>Streptomyces</taxon>
    </lineage>
</organism>